<dbReference type="Proteomes" id="UP000075243">
    <property type="component" value="Chromosome 6"/>
</dbReference>
<evidence type="ECO:0000256" key="1">
    <source>
        <dbReference type="ARBA" id="ARBA00022468"/>
    </source>
</evidence>
<dbReference type="InterPro" id="IPR001164">
    <property type="entry name" value="ArfGAP_dom"/>
</dbReference>
<proteinExistence type="predicted"/>
<keyword evidence="3" id="KW-0479">Metal-binding</keyword>
<dbReference type="GO" id="GO:0008270">
    <property type="term" value="F:zinc ion binding"/>
    <property type="evidence" value="ECO:0007669"/>
    <property type="project" value="UniProtKB-KW"/>
</dbReference>
<keyword evidence="1" id="KW-0343">GTPase activation</keyword>
<keyword evidence="11" id="KW-1185">Reference proteome</keyword>
<evidence type="ECO:0000256" key="3">
    <source>
        <dbReference type="ARBA" id="ARBA00022723"/>
    </source>
</evidence>
<accession>A0A151THA3</accession>
<dbReference type="GO" id="GO:0048205">
    <property type="term" value="P:COPI coating of Golgi vesicle"/>
    <property type="evidence" value="ECO:0007669"/>
    <property type="project" value="TreeGrafter"/>
</dbReference>
<evidence type="ECO:0000259" key="9">
    <source>
        <dbReference type="PROSITE" id="PS50115"/>
    </source>
</evidence>
<name>A0A151THA3_CAJCA</name>
<dbReference type="SUPFAM" id="SSF57863">
    <property type="entry name" value="ArfGap/RecO-like zinc finger"/>
    <property type="match status" value="1"/>
</dbReference>
<organism evidence="10 11">
    <name type="scientific">Cajanus cajan</name>
    <name type="common">Pigeon pea</name>
    <name type="synonym">Cajanus indicus</name>
    <dbReference type="NCBI Taxonomy" id="3821"/>
    <lineage>
        <taxon>Eukaryota</taxon>
        <taxon>Viridiplantae</taxon>
        <taxon>Streptophyta</taxon>
        <taxon>Embryophyta</taxon>
        <taxon>Tracheophyta</taxon>
        <taxon>Spermatophyta</taxon>
        <taxon>Magnoliopsida</taxon>
        <taxon>eudicotyledons</taxon>
        <taxon>Gunneridae</taxon>
        <taxon>Pentapetalae</taxon>
        <taxon>rosids</taxon>
        <taxon>fabids</taxon>
        <taxon>Fabales</taxon>
        <taxon>Fabaceae</taxon>
        <taxon>Papilionoideae</taxon>
        <taxon>50 kb inversion clade</taxon>
        <taxon>NPAAA clade</taxon>
        <taxon>indigoferoid/millettioid clade</taxon>
        <taxon>Phaseoleae</taxon>
        <taxon>Cajanus</taxon>
    </lineage>
</organism>
<evidence type="ECO:0000256" key="7">
    <source>
        <dbReference type="PROSITE-ProRule" id="PRU00288"/>
    </source>
</evidence>
<dbReference type="CDD" id="cd08831">
    <property type="entry name" value="ArfGap_ArfGap2_3_like"/>
    <property type="match status" value="1"/>
</dbReference>
<sequence length="345" mass="38332">MASHAFTDNDKNIVFRKLKAKSENKMCFDCNAKNPTWASVTYGIFLCIDCSAAHRSLGVHISFVRQDTLSSNVDSWNQEQLRMMSFGGNNRARFFFKQHGWTDGGKLEAKYTSRAAELYKQILSKEVSKSIIEEASSQSPPNASQSAQVVEGLPQLKTTELLKENIMNKSEMPNISTSPRASHTTICNTIKKPIGAKKCGKTGGLGARKLTKKSSESLYEQKPEEAPSLVTSSTNNDLLSAPSPTSRFEYMENVQSSPLNSSCGDGSTAISSSDLFGNSTHNSSIDFATSDLLNRLSTQVCFWTYKLDSIHCHCCHCSCPRFDIFFPSFFLSYFPDTKIYFLLKI</sequence>
<keyword evidence="4 7" id="KW-0863">Zinc-finger</keyword>
<protein>
    <submittedName>
        <fullName evidence="10">ADP-ribosylation factor GTPase-activating protein AGD8</fullName>
    </submittedName>
</protein>
<dbReference type="GO" id="GO:0005096">
    <property type="term" value="F:GTPase activator activity"/>
    <property type="evidence" value="ECO:0007669"/>
    <property type="project" value="UniProtKB-KW"/>
</dbReference>
<dbReference type="FunFam" id="1.10.220.150:FF:000012">
    <property type="entry name" value="ADP-ribosylation factor GTPase-activating protein AGD10"/>
    <property type="match status" value="1"/>
</dbReference>
<dbReference type="AlphaFoldDB" id="A0A151THA3"/>
<feature type="region of interest" description="Disordered" evidence="8">
    <location>
        <begin position="202"/>
        <end position="238"/>
    </location>
</feature>
<dbReference type="Pfam" id="PF01412">
    <property type="entry name" value="ArfGap"/>
    <property type="match status" value="1"/>
</dbReference>
<evidence type="ECO:0000256" key="4">
    <source>
        <dbReference type="ARBA" id="ARBA00022771"/>
    </source>
</evidence>
<dbReference type="EMBL" id="CM003608">
    <property type="protein sequence ID" value="KYP66408.1"/>
    <property type="molecule type" value="Genomic_DNA"/>
</dbReference>
<evidence type="ECO:0000256" key="5">
    <source>
        <dbReference type="ARBA" id="ARBA00022833"/>
    </source>
</evidence>
<evidence type="ECO:0000313" key="11">
    <source>
        <dbReference type="Proteomes" id="UP000075243"/>
    </source>
</evidence>
<keyword evidence="5" id="KW-0862">Zinc</keyword>
<dbReference type="PRINTS" id="PR00405">
    <property type="entry name" value="REVINTRACTNG"/>
</dbReference>
<evidence type="ECO:0000256" key="8">
    <source>
        <dbReference type="SAM" id="MobiDB-lite"/>
    </source>
</evidence>
<dbReference type="SMART" id="SM00105">
    <property type="entry name" value="ArfGap"/>
    <property type="match status" value="1"/>
</dbReference>
<dbReference type="Gene3D" id="1.10.220.150">
    <property type="entry name" value="Arf GTPase activating protein"/>
    <property type="match status" value="1"/>
</dbReference>
<gene>
    <name evidence="10" type="ORF">KK1_012701</name>
</gene>
<evidence type="ECO:0000256" key="2">
    <source>
        <dbReference type="ARBA" id="ARBA00022553"/>
    </source>
</evidence>
<dbReference type="PANTHER" id="PTHR45686">
    <property type="entry name" value="ADP-RIBOSYLATION FACTOR GTPASE ACTIVATING PROTEIN 3, ISOFORM H-RELATED"/>
    <property type="match status" value="1"/>
</dbReference>
<dbReference type="PANTHER" id="PTHR45686:SF4">
    <property type="entry name" value="ADP-RIBOSYLATION FACTOR GTPASE ACTIVATING PROTEIN 3, ISOFORM H"/>
    <property type="match status" value="1"/>
</dbReference>
<feature type="domain" description="Arf-GAP" evidence="9">
    <location>
        <begin position="12"/>
        <end position="121"/>
    </location>
</feature>
<evidence type="ECO:0000313" key="10">
    <source>
        <dbReference type="EMBL" id="KYP66408.1"/>
    </source>
</evidence>
<dbReference type="GO" id="GO:0000139">
    <property type="term" value="C:Golgi membrane"/>
    <property type="evidence" value="ECO:0007669"/>
    <property type="project" value="GOC"/>
</dbReference>
<reference evidence="10 11" key="1">
    <citation type="journal article" date="2012" name="Nat. Biotechnol.">
        <title>Draft genome sequence of pigeonpea (Cajanus cajan), an orphan legume crop of resource-poor farmers.</title>
        <authorList>
            <person name="Varshney R.K."/>
            <person name="Chen W."/>
            <person name="Li Y."/>
            <person name="Bharti A.K."/>
            <person name="Saxena R.K."/>
            <person name="Schlueter J.A."/>
            <person name="Donoghue M.T."/>
            <person name="Azam S."/>
            <person name="Fan G."/>
            <person name="Whaley A.M."/>
            <person name="Farmer A.D."/>
            <person name="Sheridan J."/>
            <person name="Iwata A."/>
            <person name="Tuteja R."/>
            <person name="Penmetsa R.V."/>
            <person name="Wu W."/>
            <person name="Upadhyaya H.D."/>
            <person name="Yang S.P."/>
            <person name="Shah T."/>
            <person name="Saxena K.B."/>
            <person name="Michael T."/>
            <person name="McCombie W.R."/>
            <person name="Yang B."/>
            <person name="Zhang G."/>
            <person name="Yang H."/>
            <person name="Wang J."/>
            <person name="Spillane C."/>
            <person name="Cook D.R."/>
            <person name="May G.D."/>
            <person name="Xu X."/>
            <person name="Jackson S.A."/>
        </authorList>
    </citation>
    <scope>NUCLEOTIDE SEQUENCE [LARGE SCALE GENOMIC DNA]</scope>
    <source>
        <strain evidence="11">cv. Asha</strain>
    </source>
</reference>
<dbReference type="InterPro" id="IPR037278">
    <property type="entry name" value="ARFGAP/RecO"/>
</dbReference>
<dbReference type="Gramene" id="C.cajan_12325.t">
    <property type="protein sequence ID" value="C.cajan_12325.t"/>
    <property type="gene ID" value="C.cajan_12325"/>
</dbReference>
<dbReference type="STRING" id="3821.A0A151THA3"/>
<feature type="compositionally biased region" description="Basic and acidic residues" evidence="8">
    <location>
        <begin position="213"/>
        <end position="225"/>
    </location>
</feature>
<evidence type="ECO:0000256" key="6">
    <source>
        <dbReference type="ARBA" id="ARBA00022990"/>
    </source>
</evidence>
<keyword evidence="2" id="KW-0597">Phosphoprotein</keyword>
<feature type="compositionally biased region" description="Polar residues" evidence="8">
    <location>
        <begin position="229"/>
        <end position="238"/>
    </location>
</feature>
<dbReference type="PROSITE" id="PS50115">
    <property type="entry name" value="ARFGAP"/>
    <property type="match status" value="1"/>
</dbReference>
<keyword evidence="6" id="KW-0007">Acetylation</keyword>
<dbReference type="InterPro" id="IPR038508">
    <property type="entry name" value="ArfGAP_dom_sf"/>
</dbReference>